<evidence type="ECO:0000313" key="3">
    <source>
        <dbReference type="Proteomes" id="UP000522864"/>
    </source>
</evidence>
<gene>
    <name evidence="2" type="ORF">HX830_00490</name>
</gene>
<dbReference type="EMBL" id="JACAQA010000001">
    <property type="protein sequence ID" value="NWB83345.1"/>
    <property type="molecule type" value="Genomic_DNA"/>
</dbReference>
<comment type="caution">
    <text evidence="2">The sequence shown here is derived from an EMBL/GenBank/DDBJ whole genome shotgun (WGS) entry which is preliminary data.</text>
</comment>
<evidence type="ECO:0000259" key="1">
    <source>
        <dbReference type="Pfam" id="PF21247"/>
    </source>
</evidence>
<name>A0A7Y7WKU0_9PSED</name>
<accession>A0A7Y7WKU0</accession>
<proteinExistence type="predicted"/>
<sequence>MTGDHTAPELMTFVGRSNRSKFREQVLAPLLALGVVEMTIPDKPNSSKQRYRLTAAGRALKAEQRSSDD</sequence>
<dbReference type="Proteomes" id="UP000522864">
    <property type="component" value="Unassembled WGS sequence"/>
</dbReference>
<protein>
    <submittedName>
        <fullName evidence="2">Transcriptional regulator</fullName>
    </submittedName>
</protein>
<feature type="domain" description="Filamentation induced by cAMP protein Fic-like C-terminal" evidence="1">
    <location>
        <begin position="3"/>
        <end position="54"/>
    </location>
</feature>
<dbReference type="InterPro" id="IPR049514">
    <property type="entry name" value="Fic-like_C"/>
</dbReference>
<dbReference type="AlphaFoldDB" id="A0A7Y7WKU0"/>
<dbReference type="Pfam" id="PF21247">
    <property type="entry name" value="Fic-like_C"/>
    <property type="match status" value="1"/>
</dbReference>
<evidence type="ECO:0000313" key="2">
    <source>
        <dbReference type="EMBL" id="NWB83345.1"/>
    </source>
</evidence>
<organism evidence="2 3">
    <name type="scientific">Pseudomonas gingeri</name>
    <dbReference type="NCBI Taxonomy" id="117681"/>
    <lineage>
        <taxon>Bacteria</taxon>
        <taxon>Pseudomonadati</taxon>
        <taxon>Pseudomonadota</taxon>
        <taxon>Gammaproteobacteria</taxon>
        <taxon>Pseudomonadales</taxon>
        <taxon>Pseudomonadaceae</taxon>
        <taxon>Pseudomonas</taxon>
    </lineage>
</organism>
<reference evidence="2 3" key="1">
    <citation type="submission" date="2020-04" db="EMBL/GenBank/DDBJ databases">
        <title>Molecular characterization of pseudomonads from Agaricus bisporus reveal novel blotch 2 pathogens in Western Europe.</title>
        <authorList>
            <person name="Taparia T."/>
            <person name="Krijger M."/>
            <person name="Haynes E."/>
            <person name="Elpinstone J.G."/>
            <person name="Noble R."/>
            <person name="Van Der Wolf J."/>
        </authorList>
    </citation>
    <scope>NUCLEOTIDE SEQUENCE [LARGE SCALE GENOMIC DNA]</scope>
    <source>
        <strain evidence="2 3">G9001</strain>
    </source>
</reference>